<feature type="transmembrane region" description="Helical" evidence="5">
    <location>
        <begin position="393"/>
        <end position="421"/>
    </location>
</feature>
<protein>
    <submittedName>
        <fullName evidence="7">SulP family inorganic anion transporter</fullName>
    </submittedName>
</protein>
<feature type="transmembrane region" description="Helical" evidence="5">
    <location>
        <begin position="178"/>
        <end position="199"/>
    </location>
</feature>
<dbReference type="EMBL" id="JBHSMP010000029">
    <property type="protein sequence ID" value="MFC5431149.1"/>
    <property type="molecule type" value="Genomic_DNA"/>
</dbReference>
<feature type="transmembrane region" description="Helical" evidence="5">
    <location>
        <begin position="256"/>
        <end position="276"/>
    </location>
</feature>
<feature type="transmembrane region" description="Helical" evidence="5">
    <location>
        <begin position="52"/>
        <end position="70"/>
    </location>
</feature>
<evidence type="ECO:0000313" key="8">
    <source>
        <dbReference type="Proteomes" id="UP001596103"/>
    </source>
</evidence>
<feature type="transmembrane region" description="Helical" evidence="5">
    <location>
        <begin position="296"/>
        <end position="312"/>
    </location>
</feature>
<evidence type="ECO:0000256" key="4">
    <source>
        <dbReference type="ARBA" id="ARBA00023136"/>
    </source>
</evidence>
<dbReference type="InterPro" id="IPR011547">
    <property type="entry name" value="SLC26A/SulP_dom"/>
</dbReference>
<sequence>MQERRYLRRVPGIAVLLGYRPRWLIKDIVAGIVLMAIVVPAGMGYAEAAHLPPISGLYATIAAMIAYALFGPSRLLVLGPDSGLAALIASIVVPLAAAHPERLMALAGMLAILSGAFCVVVGLFHLGFVTDLLSKPIRDGYINGVALTIVIGQTPKLLGFDVGGSSLVEGVAGLVRGVASGAVNGVTCMLGFGCLFIIFACKLWLPRVPGIFIAVVGATAVVEWFDLAWRAHVAVVSSLPQGLPPPALPLVPLDDIIALLPGAAAVALISLTDISVLSRVFATRDSGRNVDRDQELVALGAANIVCGLLQGFPVTSSASRTPVAESSGAKTQLTGVVAALCVCALLLFAPKLVRSLPTAALGAVVVAAGIGLFEVRSVVGLLRLRPSEFVQSAVCFVGVALVGVVHGIFFAVALALLAFVWRAWRPYDAVLGRVDGRKGYHDIVRHPQARCVPGLLLYRWDAPLFFANAEIFRDRVLQAISNASTPTRWLVLAAEPVTDIDVTAASVLTDLHQLLRKRGIDLNFAEMKGPVKDLLSRYQLFDKIGAAHFFPTVGAAVAAYVDEYDVEWRDWED</sequence>
<dbReference type="CDD" id="cd07042">
    <property type="entry name" value="STAS_SulP_like_sulfate_transporter"/>
    <property type="match status" value="1"/>
</dbReference>
<gene>
    <name evidence="7" type="ORF">ACFPTO_20435</name>
</gene>
<dbReference type="Gene3D" id="3.30.750.24">
    <property type="entry name" value="STAS domain"/>
    <property type="match status" value="1"/>
</dbReference>
<dbReference type="RefSeq" id="WP_377714188.1">
    <property type="nucleotide sequence ID" value="NZ_JBHSMP010000029.1"/>
</dbReference>
<feature type="transmembrane region" description="Helical" evidence="5">
    <location>
        <begin position="211"/>
        <end position="236"/>
    </location>
</feature>
<evidence type="ECO:0000256" key="2">
    <source>
        <dbReference type="ARBA" id="ARBA00022692"/>
    </source>
</evidence>
<dbReference type="InterPro" id="IPR001902">
    <property type="entry name" value="SLC26A/SulP_fam"/>
</dbReference>
<dbReference type="Pfam" id="PF00916">
    <property type="entry name" value="Sulfate_transp"/>
    <property type="match status" value="1"/>
</dbReference>
<dbReference type="NCBIfam" id="TIGR00815">
    <property type="entry name" value="sulP"/>
    <property type="match status" value="1"/>
</dbReference>
<comment type="caution">
    <text evidence="7">The sequence shown here is derived from an EMBL/GenBank/DDBJ whole genome shotgun (WGS) entry which is preliminary data.</text>
</comment>
<keyword evidence="3 5" id="KW-1133">Transmembrane helix</keyword>
<dbReference type="PANTHER" id="PTHR11814">
    <property type="entry name" value="SULFATE TRANSPORTER"/>
    <property type="match status" value="1"/>
</dbReference>
<feature type="transmembrane region" description="Helical" evidence="5">
    <location>
        <begin position="332"/>
        <end position="349"/>
    </location>
</feature>
<name>A0ABW0JD99_9BURK</name>
<dbReference type="Pfam" id="PF01740">
    <property type="entry name" value="STAS"/>
    <property type="match status" value="1"/>
</dbReference>
<feature type="transmembrane region" description="Helical" evidence="5">
    <location>
        <begin position="77"/>
        <end position="97"/>
    </location>
</feature>
<accession>A0ABW0JD99</accession>
<evidence type="ECO:0000256" key="1">
    <source>
        <dbReference type="ARBA" id="ARBA00004141"/>
    </source>
</evidence>
<feature type="transmembrane region" description="Helical" evidence="5">
    <location>
        <begin position="103"/>
        <end position="128"/>
    </location>
</feature>
<feature type="transmembrane region" description="Helical" evidence="5">
    <location>
        <begin position="356"/>
        <end position="373"/>
    </location>
</feature>
<feature type="transmembrane region" description="Helical" evidence="5">
    <location>
        <begin position="140"/>
        <end position="158"/>
    </location>
</feature>
<dbReference type="Proteomes" id="UP001596103">
    <property type="component" value="Unassembled WGS sequence"/>
</dbReference>
<dbReference type="InterPro" id="IPR036513">
    <property type="entry name" value="STAS_dom_sf"/>
</dbReference>
<comment type="subcellular location">
    <subcellularLocation>
        <location evidence="1">Membrane</location>
        <topology evidence="1">Multi-pass membrane protein</topology>
    </subcellularLocation>
</comment>
<evidence type="ECO:0000256" key="3">
    <source>
        <dbReference type="ARBA" id="ARBA00022989"/>
    </source>
</evidence>
<evidence type="ECO:0000259" key="6">
    <source>
        <dbReference type="PROSITE" id="PS50801"/>
    </source>
</evidence>
<feature type="domain" description="STAS" evidence="6">
    <location>
        <begin position="445"/>
        <end position="560"/>
    </location>
</feature>
<dbReference type="SUPFAM" id="SSF52091">
    <property type="entry name" value="SpoIIaa-like"/>
    <property type="match status" value="1"/>
</dbReference>
<dbReference type="PROSITE" id="PS50801">
    <property type="entry name" value="STAS"/>
    <property type="match status" value="1"/>
</dbReference>
<evidence type="ECO:0000256" key="5">
    <source>
        <dbReference type="SAM" id="Phobius"/>
    </source>
</evidence>
<proteinExistence type="predicted"/>
<organism evidence="7 8">
    <name type="scientific">Paraburkholderia denitrificans</name>
    <dbReference type="NCBI Taxonomy" id="694025"/>
    <lineage>
        <taxon>Bacteria</taxon>
        <taxon>Pseudomonadati</taxon>
        <taxon>Pseudomonadota</taxon>
        <taxon>Betaproteobacteria</taxon>
        <taxon>Burkholderiales</taxon>
        <taxon>Burkholderiaceae</taxon>
        <taxon>Paraburkholderia</taxon>
    </lineage>
</organism>
<dbReference type="InterPro" id="IPR002645">
    <property type="entry name" value="STAS_dom"/>
</dbReference>
<evidence type="ECO:0000313" key="7">
    <source>
        <dbReference type="EMBL" id="MFC5431149.1"/>
    </source>
</evidence>
<keyword evidence="4 5" id="KW-0472">Membrane</keyword>
<feature type="transmembrane region" description="Helical" evidence="5">
    <location>
        <begin position="28"/>
        <end position="46"/>
    </location>
</feature>
<reference evidence="8" key="1">
    <citation type="journal article" date="2019" name="Int. J. Syst. Evol. Microbiol.">
        <title>The Global Catalogue of Microorganisms (GCM) 10K type strain sequencing project: providing services to taxonomists for standard genome sequencing and annotation.</title>
        <authorList>
            <consortium name="The Broad Institute Genomics Platform"/>
            <consortium name="The Broad Institute Genome Sequencing Center for Infectious Disease"/>
            <person name="Wu L."/>
            <person name="Ma J."/>
        </authorList>
    </citation>
    <scope>NUCLEOTIDE SEQUENCE [LARGE SCALE GENOMIC DNA]</scope>
    <source>
        <strain evidence="8">CCUG 56042</strain>
    </source>
</reference>
<keyword evidence="8" id="KW-1185">Reference proteome</keyword>
<keyword evidence="2 5" id="KW-0812">Transmembrane</keyword>